<accession>A0AAF0ESB3</accession>
<dbReference type="InterPro" id="IPR034164">
    <property type="entry name" value="Pepsin-like_dom"/>
</dbReference>
<dbReference type="PANTHER" id="PTHR47966">
    <property type="entry name" value="BETA-SITE APP-CLEAVING ENZYME, ISOFORM A-RELATED"/>
    <property type="match status" value="1"/>
</dbReference>
<evidence type="ECO:0000256" key="1">
    <source>
        <dbReference type="ARBA" id="ARBA00007447"/>
    </source>
</evidence>
<dbReference type="GO" id="GO:0004190">
    <property type="term" value="F:aspartic-type endopeptidase activity"/>
    <property type="evidence" value="ECO:0007669"/>
    <property type="project" value="UniProtKB-KW"/>
</dbReference>
<comment type="similarity">
    <text evidence="1 6">Belongs to the peptidase A1 family.</text>
</comment>
<organism evidence="9 10">
    <name type="scientific">Malassezia cuniculi</name>
    <dbReference type="NCBI Taxonomy" id="948313"/>
    <lineage>
        <taxon>Eukaryota</taxon>
        <taxon>Fungi</taxon>
        <taxon>Dikarya</taxon>
        <taxon>Basidiomycota</taxon>
        <taxon>Ustilaginomycotina</taxon>
        <taxon>Malasseziomycetes</taxon>
        <taxon>Malasseziales</taxon>
        <taxon>Malasseziaceae</taxon>
        <taxon>Malassezia</taxon>
    </lineage>
</organism>
<feature type="active site" evidence="5">
    <location>
        <position position="328"/>
    </location>
</feature>
<feature type="active site" evidence="5">
    <location>
        <position position="128"/>
    </location>
</feature>
<evidence type="ECO:0000256" key="3">
    <source>
        <dbReference type="ARBA" id="ARBA00022750"/>
    </source>
</evidence>
<gene>
    <name evidence="9" type="ORF">MCUN1_001134</name>
</gene>
<dbReference type="InterPro" id="IPR001461">
    <property type="entry name" value="Aspartic_peptidase_A1"/>
</dbReference>
<dbReference type="EMBL" id="CP119878">
    <property type="protein sequence ID" value="WFD34295.1"/>
    <property type="molecule type" value="Genomic_DNA"/>
</dbReference>
<dbReference type="EC" id="3.4.23.5" evidence="9"/>
<dbReference type="PRINTS" id="PR00792">
    <property type="entry name" value="PEPSIN"/>
</dbReference>
<protein>
    <submittedName>
        <fullName evidence="9">Cathepsin D</fullName>
        <ecNumber evidence="9">3.4.23.5</ecNumber>
    </submittedName>
</protein>
<dbReference type="PROSITE" id="PS00141">
    <property type="entry name" value="ASP_PROTEASE"/>
    <property type="match status" value="1"/>
</dbReference>
<evidence type="ECO:0000256" key="7">
    <source>
        <dbReference type="SAM" id="SignalP"/>
    </source>
</evidence>
<feature type="chain" id="PRO_5042077324" evidence="7">
    <location>
        <begin position="20"/>
        <end position="552"/>
    </location>
</feature>
<keyword evidence="3 6" id="KW-0064">Aspartyl protease</keyword>
<evidence type="ECO:0000313" key="9">
    <source>
        <dbReference type="EMBL" id="WFD34295.1"/>
    </source>
</evidence>
<evidence type="ECO:0000256" key="6">
    <source>
        <dbReference type="RuleBase" id="RU000454"/>
    </source>
</evidence>
<dbReference type="CDD" id="cd05471">
    <property type="entry name" value="pepsin_like"/>
    <property type="match status" value="1"/>
</dbReference>
<evidence type="ECO:0000259" key="8">
    <source>
        <dbReference type="PROSITE" id="PS51767"/>
    </source>
</evidence>
<dbReference type="InterPro" id="IPR001969">
    <property type="entry name" value="Aspartic_peptidase_AS"/>
</dbReference>
<dbReference type="AlphaFoldDB" id="A0AAF0ESB3"/>
<keyword evidence="7" id="KW-0732">Signal</keyword>
<dbReference type="PROSITE" id="PS51767">
    <property type="entry name" value="PEPTIDASE_A1"/>
    <property type="match status" value="1"/>
</dbReference>
<dbReference type="Proteomes" id="UP001219933">
    <property type="component" value="Chromosome 2"/>
</dbReference>
<evidence type="ECO:0000256" key="4">
    <source>
        <dbReference type="ARBA" id="ARBA00022801"/>
    </source>
</evidence>
<dbReference type="SUPFAM" id="SSF50630">
    <property type="entry name" value="Acid proteases"/>
    <property type="match status" value="1"/>
</dbReference>
<evidence type="ECO:0000313" key="10">
    <source>
        <dbReference type="Proteomes" id="UP001219933"/>
    </source>
</evidence>
<feature type="domain" description="Peptidase A1" evidence="8">
    <location>
        <begin position="110"/>
        <end position="440"/>
    </location>
</feature>
<evidence type="ECO:0000256" key="5">
    <source>
        <dbReference type="PIRSR" id="PIRSR601461-1"/>
    </source>
</evidence>
<dbReference type="Gene3D" id="2.40.70.10">
    <property type="entry name" value="Acid Proteases"/>
    <property type="match status" value="2"/>
</dbReference>
<dbReference type="FunFam" id="2.40.70.10:FF:000115">
    <property type="entry name" value="Lysosomal aspartic protease"/>
    <property type="match status" value="1"/>
</dbReference>
<dbReference type="InterPro" id="IPR021109">
    <property type="entry name" value="Peptidase_aspartic_dom_sf"/>
</dbReference>
<sequence length="552" mass="58161">MQILSHLVVSAVVATTVASFALPPNRTRTAQVIKREDGSSAGVRMPVYRRDHPKAPRGFGADHVVSIEWLNYESNKLRTKHSGKQGKKSLSSRQKRQAAALAGYGMDSFYFATVKIGTPAQDFNLVLDTGSADMWVVATDCSSSNCPSGVRKFDSSKSSTFKSSSQSFHVSYGSGAITDGRVVADTVSLANFTIDSLSFAEALDMQKNTITSPVSGIMGLGFESLASSGATPFWETLMIQNKVQERVFSFQLAYNTDKVRSSSEINEGGIFTLGVLDQSQYSGDINWVTVPRRYGNTGIGYWAIPMDAMKVNGNTVNLPSNYMDAVIDTGTTLIGGPYEVVRNLYAQIPGARQASSNMNGYYIFPCNTDFKLTLTFGGKDYVIDNDNLNLGRMSTGSSMCVGAVFVQATGNGMPSWIIGDSFLKTVFSVYRYSPQSIGFASLKNGKAQTLPLDLANTASVKATSSASGSFTGAPGIGGGTGSSATSESSSVRTITRGSAATGLAGGSGLPSPSVVSVPSNMTVPARSGALRGSALSPAAFAAAIFAMILAAF</sequence>
<keyword evidence="4 6" id="KW-0378">Hydrolase</keyword>
<name>A0AAF0ESB3_9BASI</name>
<dbReference type="Pfam" id="PF00026">
    <property type="entry name" value="Asp"/>
    <property type="match status" value="1"/>
</dbReference>
<dbReference type="PANTHER" id="PTHR47966:SF57">
    <property type="entry name" value="PEPTIDASE A1 DOMAIN-CONTAINING PROTEIN"/>
    <property type="match status" value="1"/>
</dbReference>
<dbReference type="InterPro" id="IPR033121">
    <property type="entry name" value="PEPTIDASE_A1"/>
</dbReference>
<keyword evidence="2 6" id="KW-0645">Protease</keyword>
<proteinExistence type="inferred from homology"/>
<feature type="signal peptide" evidence="7">
    <location>
        <begin position="1"/>
        <end position="19"/>
    </location>
</feature>
<dbReference type="GO" id="GO:0006508">
    <property type="term" value="P:proteolysis"/>
    <property type="evidence" value="ECO:0007669"/>
    <property type="project" value="UniProtKB-KW"/>
</dbReference>
<reference evidence="9" key="1">
    <citation type="submission" date="2023-03" db="EMBL/GenBank/DDBJ databases">
        <title>Mating type loci evolution in Malassezia.</title>
        <authorList>
            <person name="Coelho M.A."/>
        </authorList>
    </citation>
    <scope>NUCLEOTIDE SEQUENCE</scope>
    <source>
        <strain evidence="9">CBS 11721</strain>
    </source>
</reference>
<keyword evidence="10" id="KW-1185">Reference proteome</keyword>
<evidence type="ECO:0000256" key="2">
    <source>
        <dbReference type="ARBA" id="ARBA00022670"/>
    </source>
</evidence>